<sequence>MRIVDPGAGVEHDDSPFVLEGVALRPYMPGLQHAWLRLRNGLWRAVVTVRVSSSSGTSHADVTLWVPPAALTLSGSPDTAASYDLCSGPELYRRNAEP</sequence>
<dbReference type="STRING" id="1344003.SAMN05445060_1910"/>
<proteinExistence type="predicted"/>
<evidence type="ECO:0000313" key="1">
    <source>
        <dbReference type="EMBL" id="SIR96452.1"/>
    </source>
</evidence>
<protein>
    <submittedName>
        <fullName evidence="1">Uncharacterized protein</fullName>
    </submittedName>
</protein>
<organism evidence="1 2">
    <name type="scientific">Williamsia sterculiae</name>
    <dbReference type="NCBI Taxonomy" id="1344003"/>
    <lineage>
        <taxon>Bacteria</taxon>
        <taxon>Bacillati</taxon>
        <taxon>Actinomycetota</taxon>
        <taxon>Actinomycetes</taxon>
        <taxon>Mycobacteriales</taxon>
        <taxon>Nocardiaceae</taxon>
        <taxon>Williamsia</taxon>
    </lineage>
</organism>
<accession>A0A1N7F872</accession>
<dbReference type="AlphaFoldDB" id="A0A1N7F872"/>
<dbReference type="Proteomes" id="UP000186218">
    <property type="component" value="Unassembled WGS sequence"/>
</dbReference>
<name>A0A1N7F872_9NOCA</name>
<gene>
    <name evidence="1" type="ORF">SAMN05445060_1910</name>
</gene>
<keyword evidence="2" id="KW-1185">Reference proteome</keyword>
<reference evidence="1 2" key="1">
    <citation type="submission" date="2017-01" db="EMBL/GenBank/DDBJ databases">
        <authorList>
            <person name="Mah S.A."/>
            <person name="Swanson W.J."/>
            <person name="Moy G.W."/>
            <person name="Vacquier V.D."/>
        </authorList>
    </citation>
    <scope>NUCLEOTIDE SEQUENCE [LARGE SCALE GENOMIC DNA]</scope>
    <source>
        <strain evidence="1 2">CPCC 203464</strain>
    </source>
</reference>
<dbReference type="EMBL" id="FTNT01000004">
    <property type="protein sequence ID" value="SIR96452.1"/>
    <property type="molecule type" value="Genomic_DNA"/>
</dbReference>
<dbReference type="RefSeq" id="WP_200799393.1">
    <property type="nucleotide sequence ID" value="NZ_FTNT01000004.1"/>
</dbReference>
<evidence type="ECO:0000313" key="2">
    <source>
        <dbReference type="Proteomes" id="UP000186218"/>
    </source>
</evidence>